<proteinExistence type="predicted"/>
<protein>
    <recommendedName>
        <fullName evidence="3">DNA primase/polymerase bifunctional N-terminal domain-containing protein</fullName>
    </recommendedName>
</protein>
<evidence type="ECO:0000313" key="1">
    <source>
        <dbReference type="EMBL" id="MBS2962481.1"/>
    </source>
</evidence>
<dbReference type="Proteomes" id="UP000677913">
    <property type="component" value="Unassembled WGS sequence"/>
</dbReference>
<dbReference type="AlphaFoldDB" id="A0A8J8BBV8"/>
<organism evidence="1 2">
    <name type="scientific">Actinocrinis puniceicyclus</name>
    <dbReference type="NCBI Taxonomy" id="977794"/>
    <lineage>
        <taxon>Bacteria</taxon>
        <taxon>Bacillati</taxon>
        <taxon>Actinomycetota</taxon>
        <taxon>Actinomycetes</taxon>
        <taxon>Catenulisporales</taxon>
        <taxon>Actinospicaceae</taxon>
        <taxon>Actinocrinis</taxon>
    </lineage>
</organism>
<name>A0A8J8BBV8_9ACTN</name>
<dbReference type="RefSeq" id="WP_211465176.1">
    <property type="nucleotide sequence ID" value="NZ_JAGSXH010000011.1"/>
</dbReference>
<sequence length="199" mass="20930">MWYAVTLGWPVTPGGDVAGKPQAAGEPGQPACSAWLAPSPWQWAASCAPDLVRTLWRLSPGAPVLAVLGRPVPGARRLGIVDVPALVGVAALERLGKHPAAVGPITDGQGRIRFLVDLGTDPEAEFGLAKWRKAGLDLRVWGAGRSCPLPTPGAAGPSWVVWAVPPDPQRRALPQAHQVAVVLDRAVRDAYPALWHAAE</sequence>
<comment type="caution">
    <text evidence="1">The sequence shown here is derived from an EMBL/GenBank/DDBJ whole genome shotgun (WGS) entry which is preliminary data.</text>
</comment>
<gene>
    <name evidence="1" type="ORF">KGA66_05450</name>
</gene>
<accession>A0A8J8BBV8</accession>
<keyword evidence="2" id="KW-1185">Reference proteome</keyword>
<evidence type="ECO:0008006" key="3">
    <source>
        <dbReference type="Google" id="ProtNLM"/>
    </source>
</evidence>
<reference evidence="1" key="1">
    <citation type="submission" date="2021-04" db="EMBL/GenBank/DDBJ databases">
        <title>Genome based classification of Actinospica acidithermotolerans sp. nov., an actinobacterium isolated from an Indonesian hot spring.</title>
        <authorList>
            <person name="Kusuma A.B."/>
            <person name="Putra K.E."/>
            <person name="Nafisah S."/>
            <person name="Loh J."/>
            <person name="Nouioui I."/>
            <person name="Goodfellow M."/>
        </authorList>
    </citation>
    <scope>NUCLEOTIDE SEQUENCE</scope>
    <source>
        <strain evidence="1">DSM 45618</strain>
    </source>
</reference>
<evidence type="ECO:0000313" key="2">
    <source>
        <dbReference type="Proteomes" id="UP000677913"/>
    </source>
</evidence>
<dbReference type="EMBL" id="JAGSXH010000011">
    <property type="protein sequence ID" value="MBS2962481.1"/>
    <property type="molecule type" value="Genomic_DNA"/>
</dbReference>